<evidence type="ECO:0008006" key="4">
    <source>
        <dbReference type="Google" id="ProtNLM"/>
    </source>
</evidence>
<dbReference type="PANTHER" id="PTHR35668:SF1">
    <property type="entry name" value="PROTEIN SHORTAGE IN CHIASMATA 1 ORTHOLOG"/>
    <property type="match status" value="1"/>
</dbReference>
<feature type="compositionally biased region" description="Polar residues" evidence="1">
    <location>
        <begin position="1262"/>
        <end position="1280"/>
    </location>
</feature>
<comment type="caution">
    <text evidence="2">The sequence shown here is derived from an EMBL/GenBank/DDBJ whole genome shotgun (WGS) entry which is preliminary data.</text>
</comment>
<dbReference type="GO" id="GO:0000712">
    <property type="term" value="P:resolution of meiotic recombination intermediates"/>
    <property type="evidence" value="ECO:0007669"/>
    <property type="project" value="InterPro"/>
</dbReference>
<feature type="compositionally biased region" description="Polar residues" evidence="1">
    <location>
        <begin position="654"/>
        <end position="676"/>
    </location>
</feature>
<feature type="region of interest" description="Disordered" evidence="1">
    <location>
        <begin position="1262"/>
        <end position="1296"/>
    </location>
</feature>
<evidence type="ECO:0000256" key="1">
    <source>
        <dbReference type="SAM" id="MobiDB-lite"/>
    </source>
</evidence>
<organism evidence="2 3">
    <name type="scientific">Perca fluviatilis</name>
    <name type="common">European perch</name>
    <dbReference type="NCBI Taxonomy" id="8168"/>
    <lineage>
        <taxon>Eukaryota</taxon>
        <taxon>Metazoa</taxon>
        <taxon>Chordata</taxon>
        <taxon>Craniata</taxon>
        <taxon>Vertebrata</taxon>
        <taxon>Euteleostomi</taxon>
        <taxon>Actinopterygii</taxon>
        <taxon>Neopterygii</taxon>
        <taxon>Teleostei</taxon>
        <taxon>Neoteleostei</taxon>
        <taxon>Acanthomorphata</taxon>
        <taxon>Eupercaria</taxon>
        <taxon>Perciformes</taxon>
        <taxon>Percoidei</taxon>
        <taxon>Percidae</taxon>
        <taxon>Percinae</taxon>
        <taxon>Perca</taxon>
    </lineage>
</organism>
<evidence type="ECO:0000313" key="3">
    <source>
        <dbReference type="Proteomes" id="UP000465112"/>
    </source>
</evidence>
<protein>
    <recommendedName>
        <fullName evidence="4">Protein shortage in chiasmata 1 ortholog</fullName>
    </recommendedName>
</protein>
<feature type="compositionally biased region" description="Polar residues" evidence="1">
    <location>
        <begin position="1536"/>
        <end position="1550"/>
    </location>
</feature>
<accession>A0A6A5F7G3</accession>
<gene>
    <name evidence="2" type="ORF">PFLUV_G00073850</name>
</gene>
<reference evidence="2 3" key="1">
    <citation type="submission" date="2019-06" db="EMBL/GenBank/DDBJ databases">
        <title>A chromosome-scale genome assembly of the European perch, Perca fluviatilis.</title>
        <authorList>
            <person name="Roques C."/>
            <person name="Zahm M."/>
            <person name="Cabau C."/>
            <person name="Klopp C."/>
            <person name="Bouchez O."/>
            <person name="Donnadieu C."/>
            <person name="Kuhl H."/>
            <person name="Gislard M."/>
            <person name="Guendouz S."/>
            <person name="Journot L."/>
            <person name="Haffray P."/>
            <person name="Bestin A."/>
            <person name="Morvezen R."/>
            <person name="Feron R."/>
            <person name="Wen M."/>
            <person name="Jouanno E."/>
            <person name="Herpin A."/>
            <person name="Schartl M."/>
            <person name="Postlethwait J."/>
            <person name="Schaerlinger B."/>
            <person name="Chardard D."/>
            <person name="Lecocq T."/>
            <person name="Poncet C."/>
            <person name="Jaffrelo L."/>
            <person name="Lampietro C."/>
            <person name="Guiguen Y."/>
        </authorList>
    </citation>
    <scope>NUCLEOTIDE SEQUENCE [LARGE SCALE GENOMIC DNA]</scope>
    <source>
        <tissue evidence="2">Blood</tissue>
    </source>
</reference>
<feature type="region of interest" description="Disordered" evidence="1">
    <location>
        <begin position="1536"/>
        <end position="1556"/>
    </location>
</feature>
<dbReference type="PANTHER" id="PTHR35668">
    <property type="entry name" value="PROTEIN SHORTAGE IN CHIASMATA 1 ORTHOLOG"/>
    <property type="match status" value="1"/>
</dbReference>
<dbReference type="Proteomes" id="UP000465112">
    <property type="component" value="Chromosome 6"/>
</dbReference>
<dbReference type="Pfam" id="PF17825">
    <property type="entry name" value="DUF5587"/>
    <property type="match status" value="2"/>
</dbReference>
<keyword evidence="3" id="KW-1185">Reference proteome</keyword>
<sequence length="1570" mass="175462">MSTTVDITVIVIMSETDTSFPTQTFSANSFKALDYVFETTTSLKVMMNLLALPSPYCTGTSDLYPHSGKLPEVTYRTPWIRGKVISTCKLFVSGSVLDDLGAKKQPDNSPERFKVALSEVEGDVEMIPSSNPDSLMDLDQDEYVCLLKESQVNDPCQESFFKWTTDQMKHGNDKKDLLLPEELMVVDYLTHFKRHLPTLKAKLSRLRMLPVADPLQSSTGDAISEDTIFRHNASYEKPPDVYASDIQTCANIHEEFGKESLMNEESLLLPVVVDTLDLSQETCTAFSSICSKMDFAPEPLDDQLPDLDMLYKASLADASVSVDISRYEIPEELGRKCKMEEALMELAGRAMLPTELELEVILTLSPKKGQTQICLSTCQLQEEELSALSRRSLVSARAQDEMETALWKAEKHPTFVVGFLLAEPQIYEPAVDFQPLSEAWKVIQSEKQSGVSVGDKLQSEMETGAPQVYLCSSSEFTESMRSDLPSTEEEKMEDFKKLSPEHVEITVRSILMNPANRTPLPQLKKCEMAASPAAATADDTFLQKETVADMSQSAFLMHPVNTNNKEVKPAIFIFSKPAAVTNTRDKVSDESFLEVAARFPAHKNDVDTSRDDCRTERSVVSSRDDHRGPLVTRRPSEKELDPLSTFMILRSQQMARVTTTPQSSTPAPNEHQQTPPSEHHQLPPEQMQRSDQRPMYISGAVSGIATREQKAAFQSMGHLISHPVPQSIPQDRQDSRVVQVQATESQQRAHCELQAFAQPCLDSARQLGLNFPVLGDFSCLAPDQTHFLLKQQEKALCRTQKTELVRDQEVLFDQAALIHMLVTFKELLLKCDLSTALEYLTKAAEVCAERSLEQLVKRLQIVLYLSHKNQECNLKLLELQQLLAAWLRGRTGPNTVEKILVIISVDSDEIRSSIVSSLSHATGAAVTAVCPEEDKKKLNGASVVSSMYDSVCVVVYEQHVGPDFPWSCFSLVVEYDHPGQSPWATVCRERSISHLAFNTILSDTEKGKASWCLEDNVPYVLSVTEGLLNCPLLLQTLESGFNITVLERSHCPSLQMLGGTHHYAVITVDESTAIVIQEEDELCQERASEGVVMRLTALSLQYNCCWLILHCRDSQGGGFSSEAFSNLVLVYSSLVLFSMKFEDLDIKVLIVSEVTEIAKWISQICFHSLMASKKDPLDYLDRDWLTVIPSEEEKCLLRFPCINPLVSQLMLKRAPSIQWLLGASLSQLMELLPEVPHKVLKLFSDTTSLYPLTTEQPESQTFITETNQQSSPPNSSWTTTAHREHVNPDPRPEPPIDPHPELFCSDHNTSFLFGADRGFCEPDPDSVAQEGNTDFRLDLSSSFSSPDVHLQRSWTSRDPWQEEDRGREEVAFSGWRRRAGAVGRVVGRVNGEWAQKATTNLNADAPAVHLDRPFKLDSAFSYSPVLQQPVNSQMSTYSTVYTDPQRPDNPHISYGPSPPTQATLWSQSQSSFNCLRNSREATAFSTNYGSKCWMGQERKRRGEAAGLVGTVGTPVKRARLSYEKHVERVLIFTSQQSEASSLRNDPQTKTTPRDIDSKPLCLWTATSSTG</sequence>
<feature type="compositionally biased region" description="Basic and acidic residues" evidence="1">
    <location>
        <begin position="677"/>
        <end position="690"/>
    </location>
</feature>
<proteinExistence type="predicted"/>
<feature type="region of interest" description="Disordered" evidence="1">
    <location>
        <begin position="654"/>
        <end position="690"/>
    </location>
</feature>
<dbReference type="GO" id="GO:0003697">
    <property type="term" value="F:single-stranded DNA binding"/>
    <property type="evidence" value="ECO:0007669"/>
    <property type="project" value="TreeGrafter"/>
</dbReference>
<dbReference type="InterPro" id="IPR039991">
    <property type="entry name" value="SHOC1"/>
</dbReference>
<dbReference type="EMBL" id="VHII01000006">
    <property type="protein sequence ID" value="KAF1389480.1"/>
    <property type="molecule type" value="Genomic_DNA"/>
</dbReference>
<dbReference type="GO" id="GO:0000794">
    <property type="term" value="C:condensed nuclear chromosome"/>
    <property type="evidence" value="ECO:0007669"/>
    <property type="project" value="InterPro"/>
</dbReference>
<feature type="region of interest" description="Disordered" evidence="1">
    <location>
        <begin position="604"/>
        <end position="641"/>
    </location>
</feature>
<dbReference type="GO" id="GO:0016887">
    <property type="term" value="F:ATP hydrolysis activity"/>
    <property type="evidence" value="ECO:0007669"/>
    <property type="project" value="InterPro"/>
</dbReference>
<name>A0A6A5F7G3_PERFL</name>
<evidence type="ECO:0000313" key="2">
    <source>
        <dbReference type="EMBL" id="KAF1389480.1"/>
    </source>
</evidence>
<feature type="compositionally biased region" description="Basic and acidic residues" evidence="1">
    <location>
        <begin position="1281"/>
        <end position="1296"/>
    </location>
</feature>